<evidence type="ECO:0000256" key="1">
    <source>
        <dbReference type="SAM" id="MobiDB-lite"/>
    </source>
</evidence>
<dbReference type="EMBL" id="BMND01000011">
    <property type="protein sequence ID" value="GGN45903.1"/>
    <property type="molecule type" value="Genomic_DNA"/>
</dbReference>
<keyword evidence="2" id="KW-1133">Transmembrane helix</keyword>
<accession>A0ABQ2JIG7</accession>
<feature type="region of interest" description="Disordered" evidence="1">
    <location>
        <begin position="306"/>
        <end position="353"/>
    </location>
</feature>
<feature type="compositionally biased region" description="Polar residues" evidence="1">
    <location>
        <begin position="1"/>
        <end position="10"/>
    </location>
</feature>
<dbReference type="GeneID" id="301548754"/>
<gene>
    <name evidence="3" type="ORF">GCM10012285_29970</name>
</gene>
<dbReference type="Proteomes" id="UP000600080">
    <property type="component" value="Unassembled WGS sequence"/>
</dbReference>
<keyword evidence="2" id="KW-0812">Transmembrane</keyword>
<dbReference type="RefSeq" id="WP_189098232.1">
    <property type="nucleotide sequence ID" value="NZ_BMND01000011.1"/>
</dbReference>
<feature type="region of interest" description="Disordered" evidence="1">
    <location>
        <begin position="1"/>
        <end position="20"/>
    </location>
</feature>
<name>A0ABQ2JIG7_9ACTN</name>
<feature type="region of interest" description="Disordered" evidence="1">
    <location>
        <begin position="126"/>
        <end position="230"/>
    </location>
</feature>
<feature type="region of interest" description="Disordered" evidence="1">
    <location>
        <begin position="41"/>
        <end position="76"/>
    </location>
</feature>
<protein>
    <submittedName>
        <fullName evidence="3">Membrane protein</fullName>
    </submittedName>
</protein>
<evidence type="ECO:0000256" key="2">
    <source>
        <dbReference type="SAM" id="Phobius"/>
    </source>
</evidence>
<keyword evidence="4" id="KW-1185">Reference proteome</keyword>
<comment type="caution">
    <text evidence="3">The sequence shown here is derived from an EMBL/GenBank/DDBJ whole genome shotgun (WGS) entry which is preliminary data.</text>
</comment>
<feature type="transmembrane region" description="Helical" evidence="2">
    <location>
        <begin position="21"/>
        <end position="41"/>
    </location>
</feature>
<feature type="compositionally biased region" description="Polar residues" evidence="1">
    <location>
        <begin position="144"/>
        <end position="158"/>
    </location>
</feature>
<keyword evidence="2" id="KW-0472">Membrane</keyword>
<sequence>MNTEDSNDSPNPAERGRRTPAVVASVAAAVLLAGGGAAYWASSASDDGGGSAKGDPPPLALDGYSGGSIAAGEPNPQGAKYRAVKELPGGPDAAPVYRPKGEISRESVERLAKALDVDGKVRSEGTAWKVGGPTRDGRGPVLQVNKTGSGSWTFSQYGTPGGTNCALPASPKGGKGDDGGGKGDDGGGKAGDGAASSRPGCPSYRGGGDIATEDDSSGKGAVSPEKAKQAVRPVLKALGQEDAKLDAGGLSGAVRVVTTNPVLGGLPTYGWQSDLQVGSDGQVVGGSGQFASPVKGAEYPVLNAGKTLDRLNSGEGRKPAGCPSPPGKKDGKDGKAGGIAPCEPAPTKAQQPSEVTGAVFGLSVQYVDGGQALVPSWLYAVRQPGAGSGPDATSTVAQPAVNPKYLAHRDGRSASQSPGGHAPGKPSGKPGVMALESYGVSDGGKKLTVHFWGGVCSTYSVSAEESGSTVRTKVVGKDKKPGQVCVKIAKEFTKTVTLDKPLDGRKVVDVSTDESVPKQ</sequence>
<organism evidence="3 4">
    <name type="scientific">Streptomyces kronopolitis</name>
    <dbReference type="NCBI Taxonomy" id="1612435"/>
    <lineage>
        <taxon>Bacteria</taxon>
        <taxon>Bacillati</taxon>
        <taxon>Actinomycetota</taxon>
        <taxon>Actinomycetes</taxon>
        <taxon>Kitasatosporales</taxon>
        <taxon>Streptomycetaceae</taxon>
        <taxon>Streptomyces</taxon>
    </lineage>
</organism>
<evidence type="ECO:0000313" key="4">
    <source>
        <dbReference type="Proteomes" id="UP000600080"/>
    </source>
</evidence>
<proteinExistence type="predicted"/>
<feature type="compositionally biased region" description="Basic and acidic residues" evidence="1">
    <location>
        <begin position="174"/>
        <end position="187"/>
    </location>
</feature>
<evidence type="ECO:0000313" key="3">
    <source>
        <dbReference type="EMBL" id="GGN45903.1"/>
    </source>
</evidence>
<reference evidence="4" key="1">
    <citation type="journal article" date="2019" name="Int. J. Syst. Evol. Microbiol.">
        <title>The Global Catalogue of Microorganisms (GCM) 10K type strain sequencing project: providing services to taxonomists for standard genome sequencing and annotation.</title>
        <authorList>
            <consortium name="The Broad Institute Genomics Platform"/>
            <consortium name="The Broad Institute Genome Sequencing Center for Infectious Disease"/>
            <person name="Wu L."/>
            <person name="Ma J."/>
        </authorList>
    </citation>
    <scope>NUCLEOTIDE SEQUENCE [LARGE SCALE GENOMIC DNA]</scope>
    <source>
        <strain evidence="4">CGMCC 4.7323</strain>
    </source>
</reference>
<feature type="region of interest" description="Disordered" evidence="1">
    <location>
        <begin position="409"/>
        <end position="433"/>
    </location>
</feature>